<feature type="compositionally biased region" description="Acidic residues" evidence="1">
    <location>
        <begin position="186"/>
        <end position="217"/>
    </location>
</feature>
<evidence type="ECO:0000256" key="1">
    <source>
        <dbReference type="SAM" id="MobiDB-lite"/>
    </source>
</evidence>
<dbReference type="EMBL" id="MK522038">
    <property type="protein sequence ID" value="QOR60539.1"/>
    <property type="molecule type" value="Genomic_DNA"/>
</dbReference>
<organism evidence="2">
    <name type="scientific">Bathycoccus sp. RCC716 virus 2</name>
    <dbReference type="NCBI Taxonomy" id="2530039"/>
    <lineage>
        <taxon>Viruses</taxon>
        <taxon>Varidnaviria</taxon>
        <taxon>Bamfordvirae</taxon>
        <taxon>Nucleocytoviricota</taxon>
        <taxon>Megaviricetes</taxon>
        <taxon>Algavirales</taxon>
        <taxon>Phycodnaviridae</taxon>
        <taxon>Prasinovirus</taxon>
    </lineage>
</organism>
<feature type="compositionally biased region" description="Basic and acidic residues" evidence="1">
    <location>
        <begin position="162"/>
        <end position="185"/>
    </location>
</feature>
<reference evidence="2" key="1">
    <citation type="submission" date="2019-02" db="EMBL/GenBank/DDBJ databases">
        <authorList>
            <person name="Bachy C."/>
            <person name="Yung C.-M."/>
            <person name="Roux S."/>
            <person name="Sullivan M.B."/>
            <person name="Worden A.Z."/>
        </authorList>
    </citation>
    <scope>NUCLEOTIDE SEQUENCE</scope>
    <source>
        <strain evidence="2">BII-V2</strain>
    </source>
</reference>
<accession>A0A7S6SX81</accession>
<feature type="compositionally biased region" description="Basic residues" evidence="1">
    <location>
        <begin position="152"/>
        <end position="161"/>
    </location>
</feature>
<proteinExistence type="predicted"/>
<sequence>MYGKRDTQSEQRKPFYVQNHKNYLENLEKNYKYYGVPFKKPNVEEIPPYENNSKPVETHIEYLDRVIVKLNVLKSGKVRVKLFSQMMTLNENYYSKGHPPPIKSVLSALKSIGYSNESIDSINEKYKKRKKLIEIKWKKLESILDAPSLSRTTKKKSKKKEKVKDEEEIEEHKDEELPDDIPKSDEPEEDEGMDMEMDIDDDNEQNEEEYVSDGGED</sequence>
<evidence type="ECO:0000313" key="2">
    <source>
        <dbReference type="EMBL" id="QOR60539.1"/>
    </source>
</evidence>
<name>A0A7S6SX81_9PHYC</name>
<feature type="region of interest" description="Disordered" evidence="1">
    <location>
        <begin position="150"/>
        <end position="217"/>
    </location>
</feature>
<protein>
    <submittedName>
        <fullName evidence="2">Uncharacterized protein</fullName>
    </submittedName>
</protein>